<evidence type="ECO:0000256" key="1">
    <source>
        <dbReference type="SAM" id="MobiDB-lite"/>
    </source>
</evidence>
<proteinExistence type="predicted"/>
<dbReference type="Proteomes" id="UP001153069">
    <property type="component" value="Unassembled WGS sequence"/>
</dbReference>
<feature type="compositionally biased region" description="Basic and acidic residues" evidence="1">
    <location>
        <begin position="19"/>
        <end position="35"/>
    </location>
</feature>
<dbReference type="InterPro" id="IPR036865">
    <property type="entry name" value="CRAL-TRIO_dom_sf"/>
</dbReference>
<evidence type="ECO:0000313" key="3">
    <source>
        <dbReference type="Proteomes" id="UP001153069"/>
    </source>
</evidence>
<organism evidence="2 3">
    <name type="scientific">Seminavis robusta</name>
    <dbReference type="NCBI Taxonomy" id="568900"/>
    <lineage>
        <taxon>Eukaryota</taxon>
        <taxon>Sar</taxon>
        <taxon>Stramenopiles</taxon>
        <taxon>Ochrophyta</taxon>
        <taxon>Bacillariophyta</taxon>
        <taxon>Bacillariophyceae</taxon>
        <taxon>Bacillariophycidae</taxon>
        <taxon>Naviculales</taxon>
        <taxon>Naviculaceae</taxon>
        <taxon>Seminavis</taxon>
    </lineage>
</organism>
<dbReference type="AlphaFoldDB" id="A0A9N8HZ75"/>
<name>A0A9N8HZ75_9STRA</name>
<comment type="caution">
    <text evidence="2">The sequence shown here is derived from an EMBL/GenBank/DDBJ whole genome shotgun (WGS) entry which is preliminary data.</text>
</comment>
<dbReference type="Gene3D" id="3.40.525.10">
    <property type="entry name" value="CRAL-TRIO lipid binding domain"/>
    <property type="match status" value="1"/>
</dbReference>
<feature type="region of interest" description="Disordered" evidence="1">
    <location>
        <begin position="1"/>
        <end position="35"/>
    </location>
</feature>
<accession>A0A9N8HZ75</accession>
<keyword evidence="3" id="KW-1185">Reference proteome</keyword>
<gene>
    <name evidence="2" type="ORF">SEMRO_2804_G337440.1</name>
</gene>
<evidence type="ECO:0000313" key="2">
    <source>
        <dbReference type="EMBL" id="CAB9530245.1"/>
    </source>
</evidence>
<protein>
    <recommendedName>
        <fullName evidence="4">CRAL-TRIO domain-containing protein</fullName>
    </recommendedName>
</protein>
<reference evidence="2" key="1">
    <citation type="submission" date="2020-06" db="EMBL/GenBank/DDBJ databases">
        <authorList>
            <consortium name="Plant Systems Biology data submission"/>
        </authorList>
    </citation>
    <scope>NUCLEOTIDE SEQUENCE</scope>
    <source>
        <strain evidence="2">D6</strain>
    </source>
</reference>
<sequence length="311" mass="36025">MMAPWAAAAEEQEDEADSGEAKEEAKEEEAVNERGERNVVCLEWPEEPLSQYDSRRMQLTQEEYQWAVSLKEAVQSDPELDVISDFMLTQIAVVEEGNMESAIDRVYKLQHYRQEYDVLDTFSESKRRLRELMQLMPGHILYVGFSPLDSNYMGALDFTKMNPSALSSIRGTKSLFAGLYYINHTINPDLAAVRNGVIFLIECEGYSWKAPRFMDLKHTKRCLVDAAFYPYSLQTCKLYHSGVLVNTIFSTVKRYCPPLAKSNIEMGCDDFGDRLDKIFMVPNEEEATERCYEKMVQSLHRRYENERTFRL</sequence>
<evidence type="ECO:0008006" key="4">
    <source>
        <dbReference type="Google" id="ProtNLM"/>
    </source>
</evidence>
<dbReference type="EMBL" id="CAICTM010002802">
    <property type="protein sequence ID" value="CAB9530245.1"/>
    <property type="molecule type" value="Genomic_DNA"/>
</dbReference>